<protein>
    <submittedName>
        <fullName evidence="1">Uncharacterized protein</fullName>
    </submittedName>
</protein>
<evidence type="ECO:0000313" key="2">
    <source>
        <dbReference type="Proteomes" id="UP001148662"/>
    </source>
</evidence>
<organism evidence="1 2">
    <name type="scientific">Phlebia brevispora</name>
    <dbReference type="NCBI Taxonomy" id="194682"/>
    <lineage>
        <taxon>Eukaryota</taxon>
        <taxon>Fungi</taxon>
        <taxon>Dikarya</taxon>
        <taxon>Basidiomycota</taxon>
        <taxon>Agaricomycotina</taxon>
        <taxon>Agaricomycetes</taxon>
        <taxon>Polyporales</taxon>
        <taxon>Meruliaceae</taxon>
        <taxon>Phlebia</taxon>
    </lineage>
</organism>
<gene>
    <name evidence="1" type="ORF">NM688_g3408</name>
</gene>
<dbReference type="Proteomes" id="UP001148662">
    <property type="component" value="Unassembled WGS sequence"/>
</dbReference>
<name>A0ACC1T5S6_9APHY</name>
<sequence>MVEVQFASRRTSTLLLITVFLLFNLCYDWTFLKSTPEGQRTVAVPLHAEEISAKCRSLQLTPGPPLNFYNRSVSDRYEVGTKPVLVRNAKIWTGGVQGLEVLDGDLLLAGGIIRAVGHVGKKLLEEYSEITVIEAHGAWVTPGLIDVHSHLGDLPSPVLEGAVDGNSFKGLAQPWLRSVDALNTHDDGYASAVAGGLTTALILPGSANAIGGQAFSIKLRPTKERSPTSMLLEPSFGYNSSDHSLRWRHIKHACGLYIIFTLFFHIIDTAYAILGENPSRLYSGTRMDTFWAFRQAYDTARSIKESQDEYCSNVFNGDWASVSGKSFPESLQWEALVDVLRGRVKVQTHCYEAVDIDDFIRLSNEFKFPVAAFHHAHEAWLVPDVLKRGYEHPPAIAMFAAFARYKREAYRHSEFAPRVLADNDIDVVMKSDHAAIVSRYLVHEAAQAHYWGLPENTALCSVITTPAKVLGLDHRIGYIKQGYDADIVIWDSHPLSLGATPSQVFIDGIPQISFPSILTKPTSLQKAPATPDFEQEIKDAVKHEGLPPLTPLRTRSDVVLFTNVSNLWLRDATNSVWNVFENLMEWGPGEVVVHDGRILCHGITSGCAAYSADATVVDLQRGSLQPGLVTAGSALGLQEIGMEETTTDGAIYNPLGSDVPSLALGLPRAVDGLMYGTRDALLAYRAGVTVGISALHGGFLSGSSTAFSTGSLHKLEQGAIVQKTAAVHVSLAHGDVPSVSTEIAVLRRLLLSAARGTGDESLQSVAQASGPLSNTATNSADIIPTVIQMKQEVEDQTGTELRITILGGSEAHILAPELAEAKIGVILYPPRPYPYMWDNRRVIPGRPVTNDTTIATLVKAGVTVGLGPQGTNATPMISAWAVRNLRFDAGWALLDNPDVLSQASVLAMASSNVEKLLGVHVDPYEADLVATSGGDLLSFEGKVVAVISPRRGRVDFFE</sequence>
<comment type="caution">
    <text evidence="1">The sequence shown here is derived from an EMBL/GenBank/DDBJ whole genome shotgun (WGS) entry which is preliminary data.</text>
</comment>
<accession>A0ACC1T5S6</accession>
<dbReference type="EMBL" id="JANHOG010000492">
    <property type="protein sequence ID" value="KAJ3553840.1"/>
    <property type="molecule type" value="Genomic_DNA"/>
</dbReference>
<reference evidence="1" key="1">
    <citation type="submission" date="2022-07" db="EMBL/GenBank/DDBJ databases">
        <title>Genome Sequence of Phlebia brevispora.</title>
        <authorList>
            <person name="Buettner E."/>
        </authorList>
    </citation>
    <scope>NUCLEOTIDE SEQUENCE</scope>
    <source>
        <strain evidence="1">MPL23</strain>
    </source>
</reference>
<keyword evidence="2" id="KW-1185">Reference proteome</keyword>
<proteinExistence type="predicted"/>
<evidence type="ECO:0000313" key="1">
    <source>
        <dbReference type="EMBL" id="KAJ3553840.1"/>
    </source>
</evidence>